<evidence type="ECO:0000313" key="3">
    <source>
        <dbReference type="Proteomes" id="UP000539372"/>
    </source>
</evidence>
<dbReference type="EMBL" id="JABBNT010000002">
    <property type="protein sequence ID" value="NMM43917.1"/>
    <property type="molecule type" value="Genomic_DNA"/>
</dbReference>
<evidence type="ECO:0000313" key="2">
    <source>
        <dbReference type="EMBL" id="NMM43917.1"/>
    </source>
</evidence>
<accession>A0A7Y0DYG2</accession>
<protein>
    <submittedName>
        <fullName evidence="2">Uncharacterized protein</fullName>
    </submittedName>
</protein>
<name>A0A7Y0DYG2_9PROT</name>
<sequence>MIELRAVSIDLLRKARILVAKPNHPGSGVPALRREVLAGLDEAIASAAPRLAGPLAPHSTPDPGFTMDTDPITPHSLPDEGRR</sequence>
<evidence type="ECO:0000256" key="1">
    <source>
        <dbReference type="SAM" id="MobiDB-lite"/>
    </source>
</evidence>
<dbReference type="RefSeq" id="WP_169624236.1">
    <property type="nucleotide sequence ID" value="NZ_JABBNT010000002.1"/>
</dbReference>
<dbReference type="AlphaFoldDB" id="A0A7Y0DYG2"/>
<proteinExistence type="predicted"/>
<feature type="region of interest" description="Disordered" evidence="1">
    <location>
        <begin position="51"/>
        <end position="83"/>
    </location>
</feature>
<reference evidence="2 3" key="1">
    <citation type="submission" date="2020-04" db="EMBL/GenBank/DDBJ databases">
        <title>Rhodospirillaceae bacterium KN72 isolated from deep sea.</title>
        <authorList>
            <person name="Zhang D.-C."/>
        </authorList>
    </citation>
    <scope>NUCLEOTIDE SEQUENCE [LARGE SCALE GENOMIC DNA]</scope>
    <source>
        <strain evidence="2 3">KN72</strain>
    </source>
</reference>
<dbReference type="Proteomes" id="UP000539372">
    <property type="component" value="Unassembled WGS sequence"/>
</dbReference>
<gene>
    <name evidence="2" type="ORF">HH303_05485</name>
</gene>
<comment type="caution">
    <text evidence="2">The sequence shown here is derived from an EMBL/GenBank/DDBJ whole genome shotgun (WGS) entry which is preliminary data.</text>
</comment>
<keyword evidence="3" id="KW-1185">Reference proteome</keyword>
<organism evidence="2 3">
    <name type="scientific">Pacificispira spongiicola</name>
    <dbReference type="NCBI Taxonomy" id="2729598"/>
    <lineage>
        <taxon>Bacteria</taxon>
        <taxon>Pseudomonadati</taxon>
        <taxon>Pseudomonadota</taxon>
        <taxon>Alphaproteobacteria</taxon>
        <taxon>Rhodospirillales</taxon>
        <taxon>Rhodospirillaceae</taxon>
        <taxon>Pacificispira</taxon>
    </lineage>
</organism>